<protein>
    <submittedName>
        <fullName evidence="2">Uncharacterized protein DUF559</fullName>
    </submittedName>
</protein>
<evidence type="ECO:0000259" key="1">
    <source>
        <dbReference type="Pfam" id="PF04480"/>
    </source>
</evidence>
<dbReference type="Gene3D" id="3.40.960.10">
    <property type="entry name" value="VSR Endonuclease"/>
    <property type="match status" value="1"/>
</dbReference>
<name>A0A542DNP6_AMYCI</name>
<dbReference type="InterPro" id="IPR007569">
    <property type="entry name" value="DUF559"/>
</dbReference>
<dbReference type="AlphaFoldDB" id="A0A542DNP6"/>
<dbReference type="Proteomes" id="UP000320876">
    <property type="component" value="Unassembled WGS sequence"/>
</dbReference>
<dbReference type="Pfam" id="PF04480">
    <property type="entry name" value="DUF559"/>
    <property type="match status" value="1"/>
</dbReference>
<feature type="domain" description="DUF559" evidence="1">
    <location>
        <begin position="185"/>
        <end position="236"/>
    </location>
</feature>
<sequence length="258" mass="29180">MRADLSLDRISRATAGLLAAGQGAVLSRNTAAWIHGCTAAESLDVHVTVPYSNWVRSKDGLIVHHDRFATEDVVYRHELPVLSLAATITELLCVPPRWLALACLDQALAGLPEHEIGEFRAEVDQRLTVRDSNRGIRIAQALLFTGTNKAESPWESRLRLTVIDAGFPWPEPQYEIRTLSGRLLYVLDLAWPDLRIGLEYDGYEAHEERAEYDAERDRRMAERGWLMIRVRKGDLTDPGPLIERLRRAFERRGHPISA</sequence>
<dbReference type="SUPFAM" id="SSF52980">
    <property type="entry name" value="Restriction endonuclease-like"/>
    <property type="match status" value="1"/>
</dbReference>
<proteinExistence type="predicted"/>
<accession>A0A542DNP6</accession>
<dbReference type="InterPro" id="IPR011335">
    <property type="entry name" value="Restrct_endonuc-II-like"/>
</dbReference>
<comment type="caution">
    <text evidence="2">The sequence shown here is derived from an EMBL/GenBank/DDBJ whole genome shotgun (WGS) entry which is preliminary data.</text>
</comment>
<gene>
    <name evidence="2" type="ORF">FB471_4529</name>
</gene>
<reference evidence="2 3" key="1">
    <citation type="submission" date="2019-06" db="EMBL/GenBank/DDBJ databases">
        <title>Sequencing the genomes of 1000 actinobacteria strains.</title>
        <authorList>
            <person name="Klenk H.-P."/>
        </authorList>
    </citation>
    <scope>NUCLEOTIDE SEQUENCE [LARGE SCALE GENOMIC DNA]</scope>
    <source>
        <strain evidence="2 3">DSM 45679</strain>
    </source>
</reference>
<dbReference type="EMBL" id="VFML01000001">
    <property type="protein sequence ID" value="TQJ04721.1"/>
    <property type="molecule type" value="Genomic_DNA"/>
</dbReference>
<evidence type="ECO:0000313" key="2">
    <source>
        <dbReference type="EMBL" id="TQJ04721.1"/>
    </source>
</evidence>
<evidence type="ECO:0000313" key="3">
    <source>
        <dbReference type="Proteomes" id="UP000320876"/>
    </source>
</evidence>
<organism evidence="2 3">
    <name type="scientific">Amycolatopsis cihanbeyliensis</name>
    <dbReference type="NCBI Taxonomy" id="1128664"/>
    <lineage>
        <taxon>Bacteria</taxon>
        <taxon>Bacillati</taxon>
        <taxon>Actinomycetota</taxon>
        <taxon>Actinomycetes</taxon>
        <taxon>Pseudonocardiales</taxon>
        <taxon>Pseudonocardiaceae</taxon>
        <taxon>Amycolatopsis</taxon>
    </lineage>
</organism>
<keyword evidence="3" id="KW-1185">Reference proteome</keyword>